<accession>A0AAD9D369</accession>
<proteinExistence type="predicted"/>
<evidence type="ECO:0000313" key="2">
    <source>
        <dbReference type="Proteomes" id="UP001224775"/>
    </source>
</evidence>
<dbReference type="Proteomes" id="UP001224775">
    <property type="component" value="Unassembled WGS sequence"/>
</dbReference>
<reference evidence="1" key="1">
    <citation type="submission" date="2023-06" db="EMBL/GenBank/DDBJ databases">
        <title>Survivors Of The Sea: Transcriptome response of Skeletonema marinoi to long-term dormancy.</title>
        <authorList>
            <person name="Pinder M.I.M."/>
            <person name="Kourtchenko O."/>
            <person name="Robertson E.K."/>
            <person name="Larsson T."/>
            <person name="Maumus F."/>
            <person name="Osuna-Cruz C.M."/>
            <person name="Vancaester E."/>
            <person name="Stenow R."/>
            <person name="Vandepoele K."/>
            <person name="Ploug H."/>
            <person name="Bruchert V."/>
            <person name="Godhe A."/>
            <person name="Topel M."/>
        </authorList>
    </citation>
    <scope>NUCLEOTIDE SEQUENCE</scope>
    <source>
        <strain evidence="1">R05AC</strain>
    </source>
</reference>
<dbReference type="AlphaFoldDB" id="A0AAD9D369"/>
<name>A0AAD9D369_9STRA</name>
<dbReference type="EMBL" id="JATAAI010000083">
    <property type="protein sequence ID" value="KAK1732057.1"/>
    <property type="molecule type" value="Genomic_DNA"/>
</dbReference>
<evidence type="ECO:0000313" key="1">
    <source>
        <dbReference type="EMBL" id="KAK1732057.1"/>
    </source>
</evidence>
<protein>
    <submittedName>
        <fullName evidence="1">Uncharacterized protein</fullName>
    </submittedName>
</protein>
<gene>
    <name evidence="1" type="ORF">QTG54_017098</name>
</gene>
<keyword evidence="2" id="KW-1185">Reference proteome</keyword>
<keyword evidence="1" id="KW-0496">Mitochondrion</keyword>
<geneLocation type="mitochondrion" evidence="1"/>
<organism evidence="1 2">
    <name type="scientific">Skeletonema marinoi</name>
    <dbReference type="NCBI Taxonomy" id="267567"/>
    <lineage>
        <taxon>Eukaryota</taxon>
        <taxon>Sar</taxon>
        <taxon>Stramenopiles</taxon>
        <taxon>Ochrophyta</taxon>
        <taxon>Bacillariophyta</taxon>
        <taxon>Coscinodiscophyceae</taxon>
        <taxon>Thalassiosirophycidae</taxon>
        <taxon>Thalassiosirales</taxon>
        <taxon>Skeletonemataceae</taxon>
        <taxon>Skeletonema</taxon>
        <taxon>Skeletonema marinoi-dohrnii complex</taxon>
    </lineage>
</organism>
<sequence>MVEGFQIKFVKNLVSLSTSESTHILELICFLRLRYQKHLYSVGKLQFSDYEPLTDKQVDLILDSKTK</sequence>
<comment type="caution">
    <text evidence="1">The sequence shown here is derived from an EMBL/GenBank/DDBJ whole genome shotgun (WGS) entry which is preliminary data.</text>
</comment>